<dbReference type="Proteomes" id="UP000017651">
    <property type="component" value="Segment"/>
</dbReference>
<evidence type="ECO:0000313" key="2">
    <source>
        <dbReference type="Proteomes" id="UP000017651"/>
    </source>
</evidence>
<dbReference type="EMBL" id="KF669650">
    <property type="protein sequence ID" value="AGY47187.1"/>
    <property type="molecule type" value="Genomic_DNA"/>
</dbReference>
<dbReference type="KEGG" id="vg:18506598"/>
<accession>U5PX67</accession>
<proteinExistence type="predicted"/>
<reference evidence="1 2" key="1">
    <citation type="journal article" date="2013" name="Genome Announc.">
        <title>Complete Genome of Clavibacter michiganensis subsp. sepedonicusis Siphophage CN1A.</title>
        <authorList>
            <person name="Kongari R.R."/>
            <person name="Yao G.W."/>
            <person name="Chamakura K.R."/>
            <person name="Kuty Everett G.F."/>
        </authorList>
    </citation>
    <scope>NUCLEOTIDE SEQUENCE [LARGE SCALE GENOMIC DNA]</scope>
</reference>
<name>U5PX67_9CAUD</name>
<keyword evidence="2" id="KW-1185">Reference proteome</keyword>
<sequence length="83" mass="10107">MTVKITRRENHAKAVQWTTQTRDEMLNVVQEWTDWENTPDYTDDVIRWPYNELGRQDWLVMDEVGNVDVYRKDWFESAWEVVA</sequence>
<dbReference type="RefSeq" id="YP_009004290.1">
    <property type="nucleotide sequence ID" value="NC_023549.1"/>
</dbReference>
<gene>
    <name evidence="1" type="ORF">CN1A_78</name>
</gene>
<evidence type="ECO:0000313" key="1">
    <source>
        <dbReference type="EMBL" id="AGY47187.1"/>
    </source>
</evidence>
<protein>
    <submittedName>
        <fullName evidence="1">Uncharacterized protein</fullName>
    </submittedName>
</protein>
<organism evidence="1 2">
    <name type="scientific">Clavibacter phage CN1A</name>
    <dbReference type="NCBI Taxonomy" id="1406793"/>
    <lineage>
        <taxon>Viruses</taxon>
        <taxon>Duplodnaviria</taxon>
        <taxon>Heunggongvirae</taxon>
        <taxon>Uroviricota</taxon>
        <taxon>Caudoviricetes</taxon>
        <taxon>Cinunavirus</taxon>
        <taxon>Cinunavirus CN1A</taxon>
    </lineage>
</organism>
<dbReference type="GeneID" id="18506598"/>